<dbReference type="EMBL" id="CADEAL010000732">
    <property type="protein sequence ID" value="CAB1424459.1"/>
    <property type="molecule type" value="Genomic_DNA"/>
</dbReference>
<gene>
    <name evidence="2" type="ORF">PLEPLA_LOCUS12384</name>
</gene>
<accession>A0A9N7YHJ8</accession>
<proteinExistence type="predicted"/>
<sequence>MHQRLGEKLRHGRPHTTGLLVQERSRSHEYSARRGQSARYIDRDGSDRASVEVELCEAIDALLCGTCVAEHTIESVSTQGDQATEPLPEPRTVQESVETCSDTLVHTLEVATTDEKGNRSA</sequence>
<protein>
    <submittedName>
        <fullName evidence="2">Uncharacterized protein</fullName>
    </submittedName>
</protein>
<dbReference type="Proteomes" id="UP001153269">
    <property type="component" value="Unassembled WGS sequence"/>
</dbReference>
<organism evidence="2 3">
    <name type="scientific">Pleuronectes platessa</name>
    <name type="common">European plaice</name>
    <dbReference type="NCBI Taxonomy" id="8262"/>
    <lineage>
        <taxon>Eukaryota</taxon>
        <taxon>Metazoa</taxon>
        <taxon>Chordata</taxon>
        <taxon>Craniata</taxon>
        <taxon>Vertebrata</taxon>
        <taxon>Euteleostomi</taxon>
        <taxon>Actinopterygii</taxon>
        <taxon>Neopterygii</taxon>
        <taxon>Teleostei</taxon>
        <taxon>Neoteleostei</taxon>
        <taxon>Acanthomorphata</taxon>
        <taxon>Carangaria</taxon>
        <taxon>Pleuronectiformes</taxon>
        <taxon>Pleuronectoidei</taxon>
        <taxon>Pleuronectidae</taxon>
        <taxon>Pleuronectes</taxon>
    </lineage>
</organism>
<feature type="region of interest" description="Disordered" evidence="1">
    <location>
        <begin position="76"/>
        <end position="98"/>
    </location>
</feature>
<evidence type="ECO:0000313" key="3">
    <source>
        <dbReference type="Proteomes" id="UP001153269"/>
    </source>
</evidence>
<name>A0A9N7YHJ8_PLEPL</name>
<comment type="caution">
    <text evidence="2">The sequence shown here is derived from an EMBL/GenBank/DDBJ whole genome shotgun (WGS) entry which is preliminary data.</text>
</comment>
<evidence type="ECO:0000313" key="2">
    <source>
        <dbReference type="EMBL" id="CAB1424459.1"/>
    </source>
</evidence>
<evidence type="ECO:0000256" key="1">
    <source>
        <dbReference type="SAM" id="MobiDB-lite"/>
    </source>
</evidence>
<reference evidence="2" key="1">
    <citation type="submission" date="2020-03" db="EMBL/GenBank/DDBJ databases">
        <authorList>
            <person name="Weist P."/>
        </authorList>
    </citation>
    <scope>NUCLEOTIDE SEQUENCE</scope>
</reference>
<dbReference type="AlphaFoldDB" id="A0A9N7YHJ8"/>
<keyword evidence="3" id="KW-1185">Reference proteome</keyword>